<sequence>MVKVRINKQFYKDFNFYFYMLFIILWIKPLIDAENGYEFTYCLVFLVGAIIATLLTIFKNK</sequence>
<name>A0AAE5J608_LIMRT</name>
<keyword evidence="1" id="KW-0812">Transmembrane</keyword>
<dbReference type="EMBL" id="MIMV01000216">
    <property type="protein sequence ID" value="OTA83129.1"/>
    <property type="molecule type" value="Genomic_DNA"/>
</dbReference>
<comment type="caution">
    <text evidence="2">The sequence shown here is derived from an EMBL/GenBank/DDBJ whole genome shotgun (WGS) entry which is preliminary data.</text>
</comment>
<feature type="transmembrane region" description="Helical" evidence="1">
    <location>
        <begin position="14"/>
        <end position="31"/>
    </location>
</feature>
<keyword evidence="1" id="KW-0472">Membrane</keyword>
<dbReference type="Proteomes" id="UP000194219">
    <property type="component" value="Unassembled WGS sequence"/>
</dbReference>
<accession>A0AAE5J608</accession>
<gene>
    <name evidence="2" type="ORF">BHL83_08300</name>
</gene>
<feature type="transmembrane region" description="Helical" evidence="1">
    <location>
        <begin position="37"/>
        <end position="58"/>
    </location>
</feature>
<keyword evidence="1" id="KW-1133">Transmembrane helix</keyword>
<protein>
    <submittedName>
        <fullName evidence="2">Uncharacterized protein</fullName>
    </submittedName>
</protein>
<evidence type="ECO:0000313" key="2">
    <source>
        <dbReference type="EMBL" id="OTA83129.1"/>
    </source>
</evidence>
<dbReference type="AlphaFoldDB" id="A0AAE5J608"/>
<evidence type="ECO:0000256" key="1">
    <source>
        <dbReference type="SAM" id="Phobius"/>
    </source>
</evidence>
<proteinExistence type="predicted"/>
<organism evidence="2 3">
    <name type="scientific">Limosilactobacillus reuteri</name>
    <name type="common">Lactobacillus reuteri</name>
    <dbReference type="NCBI Taxonomy" id="1598"/>
    <lineage>
        <taxon>Bacteria</taxon>
        <taxon>Bacillati</taxon>
        <taxon>Bacillota</taxon>
        <taxon>Bacilli</taxon>
        <taxon>Lactobacillales</taxon>
        <taxon>Lactobacillaceae</taxon>
        <taxon>Limosilactobacillus</taxon>
    </lineage>
</organism>
<evidence type="ECO:0000313" key="3">
    <source>
        <dbReference type="Proteomes" id="UP000194219"/>
    </source>
</evidence>
<reference evidence="2 3" key="1">
    <citation type="submission" date="2016-09" db="EMBL/GenBank/DDBJ databases">
        <title>Lactobacillus reuteri KLR3006, genome sequencing and assembly.</title>
        <authorList>
            <person name="Lee J.-Y."/>
            <person name="Kim E.B."/>
            <person name="Choi Y.-J."/>
        </authorList>
    </citation>
    <scope>NUCLEOTIDE SEQUENCE [LARGE SCALE GENOMIC DNA]</scope>
    <source>
        <strain evidence="2 3">KLR3006</strain>
    </source>
</reference>